<evidence type="ECO:0000313" key="1">
    <source>
        <dbReference type="EMBL" id="SPC74569.1"/>
    </source>
</evidence>
<sequence length="64" mass="7250">MAGIFLSDRRERERSEGFFLLWVTNSDRGREQVDLVHFPLPSPPLSLSFVGTATSSLSANRWVL</sequence>
<dbReference type="AlphaFoldDB" id="A0A2N9EJ45"/>
<dbReference type="EMBL" id="OIVN01000113">
    <property type="protein sequence ID" value="SPC74569.1"/>
    <property type="molecule type" value="Genomic_DNA"/>
</dbReference>
<name>A0A2N9EJ45_FAGSY</name>
<organism evidence="1">
    <name type="scientific">Fagus sylvatica</name>
    <name type="common">Beechnut</name>
    <dbReference type="NCBI Taxonomy" id="28930"/>
    <lineage>
        <taxon>Eukaryota</taxon>
        <taxon>Viridiplantae</taxon>
        <taxon>Streptophyta</taxon>
        <taxon>Embryophyta</taxon>
        <taxon>Tracheophyta</taxon>
        <taxon>Spermatophyta</taxon>
        <taxon>Magnoliopsida</taxon>
        <taxon>eudicotyledons</taxon>
        <taxon>Gunneridae</taxon>
        <taxon>Pentapetalae</taxon>
        <taxon>rosids</taxon>
        <taxon>fabids</taxon>
        <taxon>Fagales</taxon>
        <taxon>Fagaceae</taxon>
        <taxon>Fagus</taxon>
    </lineage>
</organism>
<accession>A0A2N9EJ45</accession>
<reference evidence="1" key="1">
    <citation type="submission" date="2018-02" db="EMBL/GenBank/DDBJ databases">
        <authorList>
            <person name="Cohen D.B."/>
            <person name="Kent A.D."/>
        </authorList>
    </citation>
    <scope>NUCLEOTIDE SEQUENCE</scope>
</reference>
<gene>
    <name evidence="1" type="ORF">FSB_LOCUS2451</name>
</gene>
<protein>
    <submittedName>
        <fullName evidence="1">Uncharacterized protein</fullName>
    </submittedName>
</protein>
<proteinExistence type="predicted"/>